<organism evidence="1 2">
    <name type="scientific">Roseomonas acroporae</name>
    <dbReference type="NCBI Taxonomy" id="2937791"/>
    <lineage>
        <taxon>Bacteria</taxon>
        <taxon>Pseudomonadati</taxon>
        <taxon>Pseudomonadota</taxon>
        <taxon>Alphaproteobacteria</taxon>
        <taxon>Acetobacterales</taxon>
        <taxon>Roseomonadaceae</taxon>
        <taxon>Roseomonas</taxon>
    </lineage>
</organism>
<name>A0A9X1YGB1_9PROT</name>
<proteinExistence type="predicted"/>
<dbReference type="AlphaFoldDB" id="A0A9X1YGB1"/>
<evidence type="ECO:0000313" key="1">
    <source>
        <dbReference type="EMBL" id="MCK8788162.1"/>
    </source>
</evidence>
<evidence type="ECO:0000313" key="2">
    <source>
        <dbReference type="Proteomes" id="UP001139516"/>
    </source>
</evidence>
<sequence length="145" mass="15706">MIGAITGCTTLAGVAISVVVFVYSWGQRDQENAASIAGLRTAIAALDARTATMTSEAERREQAINSRSAERDAAQQRVIDSLADRLAQVERGRQEGTAALFQRLGRVEGLLESLLGRRQGSPGPDIDRSPEDIVLEALWRRAEVE</sequence>
<keyword evidence="2" id="KW-1185">Reference proteome</keyword>
<dbReference type="RefSeq" id="WP_248670203.1">
    <property type="nucleotide sequence ID" value="NZ_JALPRX010000196.1"/>
</dbReference>
<dbReference type="Proteomes" id="UP001139516">
    <property type="component" value="Unassembled WGS sequence"/>
</dbReference>
<reference evidence="1" key="1">
    <citation type="submission" date="2022-04" db="EMBL/GenBank/DDBJ databases">
        <title>Roseomonas acroporae sp. nov., isolated from coral Acropora digitifera.</title>
        <authorList>
            <person name="Sun H."/>
        </authorList>
    </citation>
    <scope>NUCLEOTIDE SEQUENCE</scope>
    <source>
        <strain evidence="1">NAR14</strain>
    </source>
</reference>
<protein>
    <submittedName>
        <fullName evidence="1">Uncharacterized protein</fullName>
    </submittedName>
</protein>
<comment type="caution">
    <text evidence="1">The sequence shown here is derived from an EMBL/GenBank/DDBJ whole genome shotgun (WGS) entry which is preliminary data.</text>
</comment>
<accession>A0A9X1YGB1</accession>
<gene>
    <name evidence="1" type="ORF">M0638_27825</name>
</gene>
<dbReference type="EMBL" id="JALPRX010000196">
    <property type="protein sequence ID" value="MCK8788162.1"/>
    <property type="molecule type" value="Genomic_DNA"/>
</dbReference>